<keyword evidence="3" id="KW-1185">Reference proteome</keyword>
<dbReference type="AlphaFoldDB" id="A0A941F5B1"/>
<dbReference type="Pfam" id="PF03625">
    <property type="entry name" value="DUF302"/>
    <property type="match status" value="1"/>
</dbReference>
<proteinExistence type="predicted"/>
<dbReference type="Gene3D" id="3.30.310.70">
    <property type="entry name" value="TT1751-like domain"/>
    <property type="match status" value="1"/>
</dbReference>
<feature type="domain" description="DUF302" evidence="1">
    <location>
        <begin position="35"/>
        <end position="98"/>
    </location>
</feature>
<reference evidence="2" key="1">
    <citation type="journal article" date="2018" name="Int. J. Syst. Evol. Microbiol.">
        <title>Carboxylicivirga sediminis sp. nov., isolated from coastal sediment.</title>
        <authorList>
            <person name="Wang F.Q."/>
            <person name="Ren L.H."/>
            <person name="Zou R.J."/>
            <person name="Sun Y.Z."/>
            <person name="Liu X.J."/>
            <person name="Jiang F."/>
            <person name="Liu L.J."/>
        </authorList>
    </citation>
    <scope>NUCLEOTIDE SEQUENCE</scope>
    <source>
        <strain evidence="2">JR1</strain>
    </source>
</reference>
<organism evidence="2 3">
    <name type="scientific">Carboxylicivirga sediminis</name>
    <dbReference type="NCBI Taxonomy" id="2006564"/>
    <lineage>
        <taxon>Bacteria</taxon>
        <taxon>Pseudomonadati</taxon>
        <taxon>Bacteroidota</taxon>
        <taxon>Bacteroidia</taxon>
        <taxon>Marinilabiliales</taxon>
        <taxon>Marinilabiliaceae</taxon>
        <taxon>Carboxylicivirga</taxon>
    </lineage>
</organism>
<dbReference type="Proteomes" id="UP000679220">
    <property type="component" value="Unassembled WGS sequence"/>
</dbReference>
<evidence type="ECO:0000313" key="2">
    <source>
        <dbReference type="EMBL" id="MBR8536722.1"/>
    </source>
</evidence>
<sequence>MKYYNYITVEKSFDETVNDVKEALKNEGFGILSEINMQEKFKEKLDVDFRKYLILGACNPSYAHKAVNVEDKIGLMLPCNVVVQEKEKDFVEVSVIEPVVSMSGIKNKDLLLIAGELNKKLMMSLLAVKLK</sequence>
<reference evidence="2" key="2">
    <citation type="submission" date="2021-04" db="EMBL/GenBank/DDBJ databases">
        <authorList>
            <person name="Zhang T."/>
            <person name="Zhang Y."/>
            <person name="Lu D."/>
            <person name="Zuo D."/>
            <person name="Du Z."/>
        </authorList>
    </citation>
    <scope>NUCLEOTIDE SEQUENCE</scope>
    <source>
        <strain evidence="2">JR1</strain>
    </source>
</reference>
<accession>A0A941F5B1</accession>
<dbReference type="RefSeq" id="WP_212191750.1">
    <property type="nucleotide sequence ID" value="NZ_JAGTAR010000022.1"/>
</dbReference>
<dbReference type="EMBL" id="JAGTAR010000022">
    <property type="protein sequence ID" value="MBR8536722.1"/>
    <property type="molecule type" value="Genomic_DNA"/>
</dbReference>
<name>A0A941F5B1_9BACT</name>
<dbReference type="InterPro" id="IPR035923">
    <property type="entry name" value="TT1751-like_sf"/>
</dbReference>
<dbReference type="PANTHER" id="PTHR38342:SF1">
    <property type="entry name" value="SLR5037 PROTEIN"/>
    <property type="match status" value="1"/>
</dbReference>
<evidence type="ECO:0000259" key="1">
    <source>
        <dbReference type="Pfam" id="PF03625"/>
    </source>
</evidence>
<dbReference type="InterPro" id="IPR005180">
    <property type="entry name" value="DUF302"/>
</dbReference>
<comment type="caution">
    <text evidence="2">The sequence shown here is derived from an EMBL/GenBank/DDBJ whole genome shotgun (WGS) entry which is preliminary data.</text>
</comment>
<dbReference type="PANTHER" id="PTHR38342">
    <property type="entry name" value="SLR5037 PROTEIN"/>
    <property type="match status" value="1"/>
</dbReference>
<gene>
    <name evidence="2" type="ORF">KDU71_14190</name>
</gene>
<dbReference type="InterPro" id="IPR016796">
    <property type="entry name" value="UCP021774"/>
</dbReference>
<dbReference type="PIRSF" id="PIRSF021774">
    <property type="entry name" value="UCP021774"/>
    <property type="match status" value="1"/>
</dbReference>
<protein>
    <submittedName>
        <fullName evidence="2">DUF302 domain-containing protein</fullName>
    </submittedName>
</protein>
<dbReference type="CDD" id="cd14797">
    <property type="entry name" value="DUF302"/>
    <property type="match status" value="1"/>
</dbReference>
<evidence type="ECO:0000313" key="3">
    <source>
        <dbReference type="Proteomes" id="UP000679220"/>
    </source>
</evidence>
<dbReference type="SUPFAM" id="SSF103247">
    <property type="entry name" value="TT1751-like"/>
    <property type="match status" value="1"/>
</dbReference>